<accession>A0AAN7S065</accession>
<reference evidence="1 2" key="1">
    <citation type="journal article" date="2023" name="J. Hered.">
        <title>Chromosome-level genome of the wood stork (Mycteria americana) provides insight into avian chromosome evolution.</title>
        <authorList>
            <person name="Flamio R. Jr."/>
            <person name="Ramstad K.M."/>
        </authorList>
    </citation>
    <scope>NUCLEOTIDE SEQUENCE [LARGE SCALE GENOMIC DNA]</scope>
    <source>
        <strain evidence="1">JAX WOST 10</strain>
    </source>
</reference>
<evidence type="ECO:0000313" key="2">
    <source>
        <dbReference type="Proteomes" id="UP001333110"/>
    </source>
</evidence>
<protein>
    <submittedName>
        <fullName evidence="1">Uncharacterized protein</fullName>
    </submittedName>
</protein>
<keyword evidence="2" id="KW-1185">Reference proteome</keyword>
<dbReference type="Proteomes" id="UP001333110">
    <property type="component" value="Unassembled WGS sequence"/>
</dbReference>
<name>A0AAN7S065_MYCAM</name>
<dbReference type="EMBL" id="JAUNZN010000003">
    <property type="protein sequence ID" value="KAK4823370.1"/>
    <property type="molecule type" value="Genomic_DNA"/>
</dbReference>
<sequence>MNVQRESQQKRKKVLVALLCQEDMGVLMDTKLSMRQQCAPAAKKANGHLGCGRKSVASRSREVALPLYSAPVRPQLECWAQVWAPQYRRNMEVAQRGCGVSILGDTQKPTGQPAPADPCSDGLDDVEVPPNLNLLCLWAHSAVCK</sequence>
<proteinExistence type="predicted"/>
<dbReference type="PANTHER" id="PTHR33332">
    <property type="entry name" value="REVERSE TRANSCRIPTASE DOMAIN-CONTAINING PROTEIN"/>
    <property type="match status" value="1"/>
</dbReference>
<gene>
    <name evidence="1" type="ORF">QYF61_001718</name>
</gene>
<organism evidence="1 2">
    <name type="scientific">Mycteria americana</name>
    <name type="common">Wood stork</name>
    <dbReference type="NCBI Taxonomy" id="33587"/>
    <lineage>
        <taxon>Eukaryota</taxon>
        <taxon>Metazoa</taxon>
        <taxon>Chordata</taxon>
        <taxon>Craniata</taxon>
        <taxon>Vertebrata</taxon>
        <taxon>Euteleostomi</taxon>
        <taxon>Archelosauria</taxon>
        <taxon>Archosauria</taxon>
        <taxon>Dinosauria</taxon>
        <taxon>Saurischia</taxon>
        <taxon>Theropoda</taxon>
        <taxon>Coelurosauria</taxon>
        <taxon>Aves</taxon>
        <taxon>Neognathae</taxon>
        <taxon>Neoaves</taxon>
        <taxon>Aequornithes</taxon>
        <taxon>Ciconiiformes</taxon>
        <taxon>Ciconiidae</taxon>
        <taxon>Mycteria</taxon>
    </lineage>
</organism>
<evidence type="ECO:0000313" key="1">
    <source>
        <dbReference type="EMBL" id="KAK4823370.1"/>
    </source>
</evidence>
<dbReference type="AlphaFoldDB" id="A0AAN7S065"/>
<comment type="caution">
    <text evidence="1">The sequence shown here is derived from an EMBL/GenBank/DDBJ whole genome shotgun (WGS) entry which is preliminary data.</text>
</comment>